<dbReference type="PRINTS" id="PR01101">
    <property type="entry name" value="5HTRECEPTOR"/>
</dbReference>
<keyword evidence="7" id="KW-1015">Disulfide bond</keyword>
<feature type="region of interest" description="Disordered" evidence="12">
    <location>
        <begin position="273"/>
        <end position="317"/>
    </location>
</feature>
<name>A0AAD9JX19_9ANNE</name>
<evidence type="ECO:0000256" key="2">
    <source>
        <dbReference type="ARBA" id="ARBA00022475"/>
    </source>
</evidence>
<keyword evidence="10 11" id="KW-0807">Transducer</keyword>
<keyword evidence="2" id="KW-1003">Cell membrane</keyword>
<dbReference type="GO" id="GO:0004993">
    <property type="term" value="F:G protein-coupled serotonin receptor activity"/>
    <property type="evidence" value="ECO:0007669"/>
    <property type="project" value="InterPro"/>
</dbReference>
<evidence type="ECO:0000256" key="13">
    <source>
        <dbReference type="SAM" id="Phobius"/>
    </source>
</evidence>
<dbReference type="GO" id="GO:0043410">
    <property type="term" value="P:positive regulation of MAPK cascade"/>
    <property type="evidence" value="ECO:0007669"/>
    <property type="project" value="TreeGrafter"/>
</dbReference>
<evidence type="ECO:0000256" key="8">
    <source>
        <dbReference type="ARBA" id="ARBA00023170"/>
    </source>
</evidence>
<keyword evidence="6 13" id="KW-0472">Membrane</keyword>
<comment type="subcellular location">
    <subcellularLocation>
        <location evidence="1">Cell membrane</location>
        <topology evidence="1">Multi-pass membrane protein</topology>
    </subcellularLocation>
</comment>
<dbReference type="Pfam" id="PF00001">
    <property type="entry name" value="7tm_1"/>
    <property type="match status" value="1"/>
</dbReference>
<proteinExistence type="inferred from homology"/>
<feature type="transmembrane region" description="Helical" evidence="13">
    <location>
        <begin position="338"/>
        <end position="358"/>
    </location>
</feature>
<evidence type="ECO:0000313" key="16">
    <source>
        <dbReference type="Proteomes" id="UP001208570"/>
    </source>
</evidence>
<evidence type="ECO:0000256" key="7">
    <source>
        <dbReference type="ARBA" id="ARBA00023157"/>
    </source>
</evidence>
<keyword evidence="16" id="KW-1185">Reference proteome</keyword>
<evidence type="ECO:0000256" key="4">
    <source>
        <dbReference type="ARBA" id="ARBA00022989"/>
    </source>
</evidence>
<feature type="transmembrane region" description="Helical" evidence="13">
    <location>
        <begin position="90"/>
        <end position="108"/>
    </location>
</feature>
<evidence type="ECO:0000256" key="11">
    <source>
        <dbReference type="RuleBase" id="RU000688"/>
    </source>
</evidence>
<dbReference type="SUPFAM" id="SSF81321">
    <property type="entry name" value="Family A G protein-coupled receptor-like"/>
    <property type="match status" value="1"/>
</dbReference>
<evidence type="ECO:0000256" key="3">
    <source>
        <dbReference type="ARBA" id="ARBA00022692"/>
    </source>
</evidence>
<keyword evidence="8 11" id="KW-0675">Receptor</keyword>
<evidence type="ECO:0000256" key="5">
    <source>
        <dbReference type="ARBA" id="ARBA00023040"/>
    </source>
</evidence>
<dbReference type="GO" id="GO:0005886">
    <property type="term" value="C:plasma membrane"/>
    <property type="evidence" value="ECO:0007669"/>
    <property type="project" value="UniProtKB-SubCell"/>
</dbReference>
<dbReference type="PROSITE" id="PS00237">
    <property type="entry name" value="G_PROTEIN_RECEP_F1_1"/>
    <property type="match status" value="1"/>
</dbReference>
<reference evidence="15" key="1">
    <citation type="journal article" date="2023" name="Mol. Biol. Evol.">
        <title>Third-Generation Sequencing Reveals the Adaptive Role of the Epigenome in Three Deep-Sea Polychaetes.</title>
        <authorList>
            <person name="Perez M."/>
            <person name="Aroh O."/>
            <person name="Sun Y."/>
            <person name="Lan Y."/>
            <person name="Juniper S.K."/>
            <person name="Young C.R."/>
            <person name="Angers B."/>
            <person name="Qian P.Y."/>
        </authorList>
    </citation>
    <scope>NUCLEOTIDE SEQUENCE</scope>
    <source>
        <strain evidence="15">P08H-3</strain>
    </source>
</reference>
<dbReference type="InterPro" id="IPR002231">
    <property type="entry name" value="5HT_rcpt"/>
</dbReference>
<feature type="transmembrane region" description="Helical" evidence="13">
    <location>
        <begin position="128"/>
        <end position="152"/>
    </location>
</feature>
<dbReference type="AlphaFoldDB" id="A0AAD9JX19"/>
<evidence type="ECO:0000256" key="10">
    <source>
        <dbReference type="ARBA" id="ARBA00023224"/>
    </source>
</evidence>
<keyword evidence="3 11" id="KW-0812">Transmembrane</keyword>
<dbReference type="InterPro" id="IPR017452">
    <property type="entry name" value="GPCR_Rhodpsn_7TM"/>
</dbReference>
<feature type="transmembrane region" description="Helical" evidence="13">
    <location>
        <begin position="173"/>
        <end position="194"/>
    </location>
</feature>
<dbReference type="PROSITE" id="PS50262">
    <property type="entry name" value="G_PROTEIN_RECEP_F1_2"/>
    <property type="match status" value="1"/>
</dbReference>
<dbReference type="PANTHER" id="PTHR24248">
    <property type="entry name" value="ADRENERGIC RECEPTOR-RELATED G-PROTEIN COUPLED RECEPTOR"/>
    <property type="match status" value="1"/>
</dbReference>
<evidence type="ECO:0000256" key="1">
    <source>
        <dbReference type="ARBA" id="ARBA00004651"/>
    </source>
</evidence>
<evidence type="ECO:0000259" key="14">
    <source>
        <dbReference type="PROSITE" id="PS50262"/>
    </source>
</evidence>
<feature type="transmembrane region" description="Helical" evidence="13">
    <location>
        <begin position="214"/>
        <end position="235"/>
    </location>
</feature>
<gene>
    <name evidence="15" type="ORF">LSH36_124g04004</name>
</gene>
<keyword evidence="9" id="KW-0325">Glycoprotein</keyword>
<sequence>MSYYAPYTWNNLSLIFNLSVGYDVNDSACAYPGNGSDADCGDVGEPPLTPIEVAIIVFLSGFIFAIIVGNVFVILAVLLFRDMRTLTNGLIVSLASADLLVAIIVLPLSLYHEIVGRWDLGPEVCDFWITSDVFCCTSSILNIVVIAVDRYWLITRNVRYTHNTTFPRKRVCLVMAALAWVSSLIISSSPLLGWRKGNERDDPSTCLISQDVGYTLFSTFGAFWFPLAVILAVYFKIFRIARRRALTRVKARTVHPSINSTAMSEMNGKLTASRYSRPSKSDSNSPPNSPEAVPTGSERSHQSNGSARDRKRRYRARRSGTRAWARYRGRLRSSARTLGLIIGGFVLCWLPFFIMATIVPFCSSCVPPQVVASVVLWLGYSNSLLNPAIYAIWDKNFRRSFKRLATCDIRCTTVI</sequence>
<dbReference type="PANTHER" id="PTHR24248:SF199">
    <property type="entry name" value="IP13425P-RELATED"/>
    <property type="match status" value="1"/>
</dbReference>
<organism evidence="15 16">
    <name type="scientific">Paralvinella palmiformis</name>
    <dbReference type="NCBI Taxonomy" id="53620"/>
    <lineage>
        <taxon>Eukaryota</taxon>
        <taxon>Metazoa</taxon>
        <taxon>Spiralia</taxon>
        <taxon>Lophotrochozoa</taxon>
        <taxon>Annelida</taxon>
        <taxon>Polychaeta</taxon>
        <taxon>Sedentaria</taxon>
        <taxon>Canalipalpata</taxon>
        <taxon>Terebellida</taxon>
        <taxon>Terebelliformia</taxon>
        <taxon>Alvinellidae</taxon>
        <taxon>Paralvinella</taxon>
    </lineage>
</organism>
<dbReference type="GO" id="GO:0071880">
    <property type="term" value="P:adenylate cyclase-activating adrenergic receptor signaling pathway"/>
    <property type="evidence" value="ECO:0007669"/>
    <property type="project" value="TreeGrafter"/>
</dbReference>
<accession>A0AAD9JX19</accession>
<evidence type="ECO:0000313" key="15">
    <source>
        <dbReference type="EMBL" id="KAK2160953.1"/>
    </source>
</evidence>
<dbReference type="InterPro" id="IPR000276">
    <property type="entry name" value="GPCR_Rhodpsn"/>
</dbReference>
<protein>
    <recommendedName>
        <fullName evidence="14">G-protein coupled receptors family 1 profile domain-containing protein</fullName>
    </recommendedName>
</protein>
<dbReference type="PRINTS" id="PR00237">
    <property type="entry name" value="GPCRRHODOPSN"/>
</dbReference>
<feature type="transmembrane region" description="Helical" evidence="13">
    <location>
        <begin position="53"/>
        <end position="78"/>
    </location>
</feature>
<evidence type="ECO:0000256" key="9">
    <source>
        <dbReference type="ARBA" id="ARBA00023180"/>
    </source>
</evidence>
<feature type="transmembrane region" description="Helical" evidence="13">
    <location>
        <begin position="370"/>
        <end position="393"/>
    </location>
</feature>
<comment type="similarity">
    <text evidence="11">Belongs to the G-protein coupled receptor 1 family.</text>
</comment>
<keyword evidence="5 11" id="KW-0297">G-protein coupled receptor</keyword>
<feature type="compositionally biased region" description="Low complexity" evidence="12">
    <location>
        <begin position="273"/>
        <end position="286"/>
    </location>
</feature>
<keyword evidence="4 13" id="KW-1133">Transmembrane helix</keyword>
<evidence type="ECO:0000256" key="12">
    <source>
        <dbReference type="SAM" id="MobiDB-lite"/>
    </source>
</evidence>
<dbReference type="Gene3D" id="1.20.1070.10">
    <property type="entry name" value="Rhodopsin 7-helix transmembrane proteins"/>
    <property type="match status" value="1"/>
</dbReference>
<dbReference type="EMBL" id="JAODUP010000124">
    <property type="protein sequence ID" value="KAK2160953.1"/>
    <property type="molecule type" value="Genomic_DNA"/>
</dbReference>
<comment type="caution">
    <text evidence="15">The sequence shown here is derived from an EMBL/GenBank/DDBJ whole genome shotgun (WGS) entry which is preliminary data.</text>
</comment>
<feature type="domain" description="G-protein coupled receptors family 1 profile" evidence="14">
    <location>
        <begin position="69"/>
        <end position="390"/>
    </location>
</feature>
<dbReference type="Proteomes" id="UP001208570">
    <property type="component" value="Unassembled WGS sequence"/>
</dbReference>
<evidence type="ECO:0000256" key="6">
    <source>
        <dbReference type="ARBA" id="ARBA00023136"/>
    </source>
</evidence>